<gene>
    <name evidence="2" type="ORF">TSPGSL018_7923</name>
</gene>
<dbReference type="AlphaFoldDB" id="A0A061RDP5"/>
<evidence type="ECO:0000256" key="1">
    <source>
        <dbReference type="SAM" id="MobiDB-lite"/>
    </source>
</evidence>
<proteinExistence type="predicted"/>
<evidence type="ECO:0000313" key="2">
    <source>
        <dbReference type="EMBL" id="JAC68785.1"/>
    </source>
</evidence>
<feature type="compositionally biased region" description="Basic residues" evidence="1">
    <location>
        <begin position="183"/>
        <end position="195"/>
    </location>
</feature>
<accession>A0A061RDP5</accession>
<sequence length="300" mass="30759">MHQLPPIRELKPGELHSIPAGAAAALGLARVPPPVAGAAPGNPPFGGQTPGSRQGTEAGPANASTGTKEGEASTCAAGSSSGIIGPVSASLFRGDSDGAEPLTSERPVHEDGPEAEPASIAFKHGGSRAEPHQESRPQGTAGSEQRPGDAAAAGGIVVNSPIQVAAPGAQGSTPPGSPTKKPSSPRKSGRTKLRVSTHTNETVNAMLMRLQSLPWNRVDVTFKSGAHAFNSHNHIKASKNKGITRHLIQLLVDMEDDVPHGPTVRPGRPSREMQVEVSLAQAQGSEPEQPAGSTAEREDS</sequence>
<feature type="region of interest" description="Disordered" evidence="1">
    <location>
        <begin position="165"/>
        <end position="195"/>
    </location>
</feature>
<feature type="region of interest" description="Disordered" evidence="1">
    <location>
        <begin position="258"/>
        <end position="300"/>
    </location>
</feature>
<reference evidence="2" key="1">
    <citation type="submission" date="2014-05" db="EMBL/GenBank/DDBJ databases">
        <title>The transcriptome of the halophilic microalga Tetraselmis sp. GSL018 isolated from the Great Salt Lake, Utah.</title>
        <authorList>
            <person name="Jinkerson R.E."/>
            <person name="D'Adamo S."/>
            <person name="Posewitz M.C."/>
        </authorList>
    </citation>
    <scope>NUCLEOTIDE SEQUENCE</scope>
    <source>
        <strain evidence="2">GSL018</strain>
    </source>
</reference>
<organism evidence="2">
    <name type="scientific">Tetraselmis sp. GSL018</name>
    <dbReference type="NCBI Taxonomy" id="582737"/>
    <lineage>
        <taxon>Eukaryota</taxon>
        <taxon>Viridiplantae</taxon>
        <taxon>Chlorophyta</taxon>
        <taxon>core chlorophytes</taxon>
        <taxon>Chlorodendrophyceae</taxon>
        <taxon>Chlorodendrales</taxon>
        <taxon>Chlorodendraceae</taxon>
        <taxon>Tetraselmis</taxon>
    </lineage>
</organism>
<feature type="compositionally biased region" description="Low complexity" evidence="1">
    <location>
        <begin position="171"/>
        <end position="182"/>
    </location>
</feature>
<name>A0A061RDP5_9CHLO</name>
<dbReference type="EMBL" id="GBEZ01017561">
    <property type="protein sequence ID" value="JAC68785.1"/>
    <property type="molecule type" value="Transcribed_RNA"/>
</dbReference>
<feature type="region of interest" description="Disordered" evidence="1">
    <location>
        <begin position="32"/>
        <end position="150"/>
    </location>
</feature>
<protein>
    <submittedName>
        <fullName evidence="2">Uncharacterized protein</fullName>
    </submittedName>
</protein>